<comment type="caution">
    <text evidence="3">The sequence shown here is derived from an EMBL/GenBank/DDBJ whole genome shotgun (WGS) entry which is preliminary data.</text>
</comment>
<evidence type="ECO:0000313" key="4">
    <source>
        <dbReference type="Proteomes" id="UP000290289"/>
    </source>
</evidence>
<dbReference type="Pfam" id="PF04749">
    <property type="entry name" value="PLAC8"/>
    <property type="match status" value="1"/>
</dbReference>
<keyword evidence="2" id="KW-0472">Membrane</keyword>
<protein>
    <recommendedName>
        <fullName evidence="5">PLAC8 domain-containing protein</fullName>
    </recommendedName>
</protein>
<evidence type="ECO:0008006" key="5">
    <source>
        <dbReference type="Google" id="ProtNLM"/>
    </source>
</evidence>
<keyword evidence="4" id="KW-1185">Reference proteome</keyword>
<dbReference type="InterPro" id="IPR006461">
    <property type="entry name" value="PLAC_motif_containing"/>
</dbReference>
<evidence type="ECO:0000256" key="1">
    <source>
        <dbReference type="SAM" id="MobiDB-lite"/>
    </source>
</evidence>
<feature type="region of interest" description="Disordered" evidence="1">
    <location>
        <begin position="1"/>
        <end position="48"/>
    </location>
</feature>
<dbReference type="PANTHER" id="PTHR15907">
    <property type="entry name" value="DUF614 FAMILY PROTEIN-RELATED"/>
    <property type="match status" value="1"/>
</dbReference>
<keyword evidence="2" id="KW-0812">Transmembrane</keyword>
<name>A0A498K1N9_MALDO</name>
<proteinExistence type="predicted"/>
<feature type="compositionally biased region" description="Basic and acidic residues" evidence="1">
    <location>
        <begin position="21"/>
        <end position="41"/>
    </location>
</feature>
<gene>
    <name evidence="3" type="ORF">DVH24_001541</name>
</gene>
<dbReference type="EMBL" id="RDQH01000330">
    <property type="protein sequence ID" value="RXI01307.1"/>
    <property type="molecule type" value="Genomic_DNA"/>
</dbReference>
<dbReference type="STRING" id="3750.A0A498K1N9"/>
<dbReference type="AlphaFoldDB" id="A0A498K1N9"/>
<evidence type="ECO:0000256" key="2">
    <source>
        <dbReference type="SAM" id="Phobius"/>
    </source>
</evidence>
<accession>A0A498K1N9</accession>
<reference evidence="3 4" key="1">
    <citation type="submission" date="2018-10" db="EMBL/GenBank/DDBJ databases">
        <title>A high-quality apple genome assembly.</title>
        <authorList>
            <person name="Hu J."/>
        </authorList>
    </citation>
    <scope>NUCLEOTIDE SEQUENCE [LARGE SCALE GENOMIC DNA]</scope>
    <source>
        <strain evidence="4">cv. HFTH1</strain>
        <tissue evidence="3">Young leaf</tissue>
    </source>
</reference>
<organism evidence="3 4">
    <name type="scientific">Malus domestica</name>
    <name type="common">Apple</name>
    <name type="synonym">Pyrus malus</name>
    <dbReference type="NCBI Taxonomy" id="3750"/>
    <lineage>
        <taxon>Eukaryota</taxon>
        <taxon>Viridiplantae</taxon>
        <taxon>Streptophyta</taxon>
        <taxon>Embryophyta</taxon>
        <taxon>Tracheophyta</taxon>
        <taxon>Spermatophyta</taxon>
        <taxon>Magnoliopsida</taxon>
        <taxon>eudicotyledons</taxon>
        <taxon>Gunneridae</taxon>
        <taxon>Pentapetalae</taxon>
        <taxon>rosids</taxon>
        <taxon>fabids</taxon>
        <taxon>Rosales</taxon>
        <taxon>Rosaceae</taxon>
        <taxon>Amygdaloideae</taxon>
        <taxon>Maleae</taxon>
        <taxon>Malus</taxon>
    </lineage>
</organism>
<feature type="transmembrane region" description="Helical" evidence="2">
    <location>
        <begin position="122"/>
        <end position="142"/>
    </location>
</feature>
<feature type="compositionally biased region" description="Polar residues" evidence="1">
    <location>
        <begin position="1"/>
        <end position="18"/>
    </location>
</feature>
<sequence>MATNNRESNVQEESSPLLSKQFEENQKDAEKPAKALPEKSPTDVGHVNGGGNGCVWTADGLPLGHGSVMGEPMGGAQWDSSILACLGRLLGSVAPCVLYGSNAERLGSAPGTFANHCLPYSALYLIGNAFFGWNCLAPWFSYPRRTAIRRKFNLEASFIFSPSKCIRYCSLNFAYNMYTTFGMHVGSCEALNRSCGCCGSFMDDELQQEQCETACDFATHVFCHPCALCQEGREIRRRLPHPGFNAQPVLVMIPPGEQAMGRGA</sequence>
<dbReference type="Proteomes" id="UP000290289">
    <property type="component" value="Chromosome 4"/>
</dbReference>
<evidence type="ECO:0000313" key="3">
    <source>
        <dbReference type="EMBL" id="RXI01307.1"/>
    </source>
</evidence>
<keyword evidence="2" id="KW-1133">Transmembrane helix</keyword>